<sequence length="236" mass="25934">MSEEPVNNSFGILKSLKKLIFEDSPEPAVPEPKTSVAQAAPEVKAATPVTKNPQTNLTQNTSDLPVGDVKQMKLKVLEILERINEPGVDFFEVWNAAAAMGAVDAGSLKAAFTSLKYADKTLDKDKLIRTGESYAAELKRVIDKETAQKQAQKESIEQSQVAEKANLSTEVEKLQQDIEALKEKLSARQKELKEINSKYEPQLKDIDAKIALGNTAVTEVITDIENALQIIETNIN</sequence>
<evidence type="ECO:0000313" key="3">
    <source>
        <dbReference type="EMBL" id="PYF72475.1"/>
    </source>
</evidence>
<feature type="region of interest" description="Disordered" evidence="2">
    <location>
        <begin position="24"/>
        <end position="64"/>
    </location>
</feature>
<proteinExistence type="predicted"/>
<evidence type="ECO:0000256" key="2">
    <source>
        <dbReference type="SAM" id="MobiDB-lite"/>
    </source>
</evidence>
<accession>A0A318UA69</accession>
<feature type="compositionally biased region" description="Polar residues" evidence="2">
    <location>
        <begin position="49"/>
        <end position="63"/>
    </location>
</feature>
<gene>
    <name evidence="3" type="ORF">B0O44_106125</name>
</gene>
<reference evidence="3 4" key="1">
    <citation type="submission" date="2018-06" db="EMBL/GenBank/DDBJ databases">
        <title>Genomic Encyclopedia of Archaeal and Bacterial Type Strains, Phase II (KMG-II): from individual species to whole genera.</title>
        <authorList>
            <person name="Goeker M."/>
        </authorList>
    </citation>
    <scope>NUCLEOTIDE SEQUENCE [LARGE SCALE GENOMIC DNA]</scope>
    <source>
        <strain evidence="3 4">DSM 27372</strain>
    </source>
</reference>
<dbReference type="Proteomes" id="UP000248198">
    <property type="component" value="Unassembled WGS sequence"/>
</dbReference>
<feature type="coiled-coil region" evidence="1">
    <location>
        <begin position="135"/>
        <end position="198"/>
    </location>
</feature>
<dbReference type="RefSeq" id="WP_110833340.1">
    <property type="nucleotide sequence ID" value="NZ_QKLU01000006.1"/>
</dbReference>
<evidence type="ECO:0000313" key="4">
    <source>
        <dbReference type="Proteomes" id="UP000248198"/>
    </source>
</evidence>
<name>A0A318UA69_9SPHI</name>
<protein>
    <submittedName>
        <fullName evidence="3">Uncharacterized protein</fullName>
    </submittedName>
</protein>
<comment type="caution">
    <text evidence="3">The sequence shown here is derived from an EMBL/GenBank/DDBJ whole genome shotgun (WGS) entry which is preliminary data.</text>
</comment>
<keyword evidence="1" id="KW-0175">Coiled coil</keyword>
<keyword evidence="4" id="KW-1185">Reference proteome</keyword>
<dbReference type="EMBL" id="QKLU01000006">
    <property type="protein sequence ID" value="PYF72475.1"/>
    <property type="molecule type" value="Genomic_DNA"/>
</dbReference>
<dbReference type="AlphaFoldDB" id="A0A318UA69"/>
<organism evidence="3 4">
    <name type="scientific">Pedobacter nutrimenti</name>
    <dbReference type="NCBI Taxonomy" id="1241337"/>
    <lineage>
        <taxon>Bacteria</taxon>
        <taxon>Pseudomonadati</taxon>
        <taxon>Bacteroidota</taxon>
        <taxon>Sphingobacteriia</taxon>
        <taxon>Sphingobacteriales</taxon>
        <taxon>Sphingobacteriaceae</taxon>
        <taxon>Pedobacter</taxon>
    </lineage>
</organism>
<dbReference type="OrthoDB" id="663621at2"/>
<evidence type="ECO:0000256" key="1">
    <source>
        <dbReference type="SAM" id="Coils"/>
    </source>
</evidence>